<dbReference type="PANTHER" id="PTHR30442:SF0">
    <property type="entry name" value="FE(3+) DICITRATE TRANSPORT PROTEIN FECA"/>
    <property type="match status" value="1"/>
</dbReference>
<dbReference type="RefSeq" id="WP_115578460.1">
    <property type="nucleotide sequence ID" value="NZ_NXLX01000002.1"/>
</dbReference>
<dbReference type="Gene3D" id="2.170.130.10">
    <property type="entry name" value="TonB-dependent receptor, plug domain"/>
    <property type="match status" value="1"/>
</dbReference>
<sequence length="701" mass="80019">MNIKILRNICIYQALMGCLFAENELILENIFTQDKEIKESTNWQSEDIKNYAGSRSIISNQQLSKTGKNTLDAALQSTPSVQIRDYSGIGILPKLQFRGFGGAGNGHSNTGMILLDGFNVYGAPYSNIELALFPATFQMIDHIDIIRGGMSVQYGPNTFSGVLNFISKEIPKEWENQITQRITFWEKDTQNTTNVRNNMLYDTYLRSGGMINNSFGIQMQANIIGGESFRENSKSNVKNFTLDTLYKINENHKIKGFLQYYDYLANDAGSLSITAYNTNRFANLRPYNLASGSAKRLGLSYLAYFGNNERFNGSFETKYYLHDVTRDFRIDDLYNSVDFSKKPTKITDNIRNFLVNNLEVKTNLFNKINSILTQNILIGMRYLREDISSFSYTTALATQTITKNPTSLYHNNFLAFYIGDEIKLWDKLSINPGLRYEFLDYTQTDTIKHRYANKFNPAISITYTPINSVILYTNYQKSFLPPQMGDITGTNFDSITTFQNMELGSRYLWKNYLSVGLNYFAIFADDYRIGKFSTDSGISALSQGVEFEIFAQILKDLNLHFAYAFNDAKVSNHTINNGVDIYHKFLPYVSPHHFSFDITYKIPNIGTLGASGFYYTKSYTDILNTIDEDSNGKAGMLPAYFVFNMQFSKTLWKYQKQKIDASFSINNLFNEKYYFRGIGTSPIGRQPAAGRSVSFCISYLF</sequence>
<organism evidence="12 13">
    <name type="scientific">Helicobacter anseris</name>
    <dbReference type="NCBI Taxonomy" id="375926"/>
    <lineage>
        <taxon>Bacteria</taxon>
        <taxon>Pseudomonadati</taxon>
        <taxon>Campylobacterota</taxon>
        <taxon>Epsilonproteobacteria</taxon>
        <taxon>Campylobacterales</taxon>
        <taxon>Helicobacteraceae</taxon>
        <taxon>Helicobacter</taxon>
    </lineage>
</organism>
<gene>
    <name evidence="12" type="ORF">CQA57_01455</name>
</gene>
<dbReference type="PANTHER" id="PTHR30442">
    <property type="entry name" value="IRON III DICITRATE TRANSPORT PROTEIN FECA"/>
    <property type="match status" value="1"/>
</dbReference>
<dbReference type="Proteomes" id="UP000256695">
    <property type="component" value="Unassembled WGS sequence"/>
</dbReference>
<evidence type="ECO:0000313" key="12">
    <source>
        <dbReference type="EMBL" id="RDU74405.1"/>
    </source>
</evidence>
<dbReference type="SUPFAM" id="SSF56935">
    <property type="entry name" value="Porins"/>
    <property type="match status" value="1"/>
</dbReference>
<dbReference type="Gene3D" id="2.40.170.20">
    <property type="entry name" value="TonB-dependent receptor, beta-barrel domain"/>
    <property type="match status" value="1"/>
</dbReference>
<dbReference type="InterPro" id="IPR000531">
    <property type="entry name" value="Beta-barrel_TonB"/>
</dbReference>
<comment type="similarity">
    <text evidence="8 9">Belongs to the TonB-dependent receptor family.</text>
</comment>
<evidence type="ECO:0000256" key="8">
    <source>
        <dbReference type="PROSITE-ProRule" id="PRU01360"/>
    </source>
</evidence>
<dbReference type="PROSITE" id="PS52016">
    <property type="entry name" value="TONB_DEPENDENT_REC_3"/>
    <property type="match status" value="1"/>
</dbReference>
<dbReference type="PROSITE" id="PS51257">
    <property type="entry name" value="PROKAR_LIPOPROTEIN"/>
    <property type="match status" value="1"/>
</dbReference>
<keyword evidence="2 8" id="KW-0813">Transport</keyword>
<keyword evidence="7 8" id="KW-0998">Cell outer membrane</keyword>
<dbReference type="InterPro" id="IPR039426">
    <property type="entry name" value="TonB-dep_rcpt-like"/>
</dbReference>
<dbReference type="InterPro" id="IPR012910">
    <property type="entry name" value="Plug_dom"/>
</dbReference>
<evidence type="ECO:0000256" key="9">
    <source>
        <dbReference type="RuleBase" id="RU003357"/>
    </source>
</evidence>
<evidence type="ECO:0000259" key="11">
    <source>
        <dbReference type="Pfam" id="PF07715"/>
    </source>
</evidence>
<evidence type="ECO:0000259" key="10">
    <source>
        <dbReference type="Pfam" id="PF00593"/>
    </source>
</evidence>
<evidence type="ECO:0000256" key="6">
    <source>
        <dbReference type="ARBA" id="ARBA00023136"/>
    </source>
</evidence>
<dbReference type="GO" id="GO:0009279">
    <property type="term" value="C:cell outer membrane"/>
    <property type="evidence" value="ECO:0007669"/>
    <property type="project" value="UniProtKB-SubCell"/>
</dbReference>
<keyword evidence="5 9" id="KW-0798">TonB box</keyword>
<feature type="domain" description="TonB-dependent receptor plug" evidence="11">
    <location>
        <begin position="49"/>
        <end position="162"/>
    </location>
</feature>
<reference evidence="12 13" key="1">
    <citation type="submission" date="2018-04" db="EMBL/GenBank/DDBJ databases">
        <title>Novel Campyloabacter and Helicobacter Species and Strains.</title>
        <authorList>
            <person name="Mannion A.J."/>
            <person name="Shen Z."/>
            <person name="Fox J.G."/>
        </authorList>
    </citation>
    <scope>NUCLEOTIDE SEQUENCE [LARGE SCALE GENOMIC DNA]</scope>
    <source>
        <strain evidence="12 13">MIT 04-9362</strain>
    </source>
</reference>
<name>A0A3D8JB66_9HELI</name>
<evidence type="ECO:0000313" key="13">
    <source>
        <dbReference type="Proteomes" id="UP000256695"/>
    </source>
</evidence>
<evidence type="ECO:0000256" key="3">
    <source>
        <dbReference type="ARBA" id="ARBA00022452"/>
    </source>
</evidence>
<accession>A0A3D8JB66</accession>
<evidence type="ECO:0000256" key="2">
    <source>
        <dbReference type="ARBA" id="ARBA00022448"/>
    </source>
</evidence>
<comment type="caution">
    <text evidence="12">The sequence shown here is derived from an EMBL/GenBank/DDBJ whole genome shotgun (WGS) entry which is preliminary data.</text>
</comment>
<keyword evidence="4 8" id="KW-0812">Transmembrane</keyword>
<keyword evidence="3 8" id="KW-1134">Transmembrane beta strand</keyword>
<proteinExistence type="inferred from homology"/>
<feature type="domain" description="TonB-dependent receptor-like beta-barrel" evidence="10">
    <location>
        <begin position="247"/>
        <end position="668"/>
    </location>
</feature>
<evidence type="ECO:0000256" key="5">
    <source>
        <dbReference type="ARBA" id="ARBA00023077"/>
    </source>
</evidence>
<dbReference type="Pfam" id="PF07715">
    <property type="entry name" value="Plug"/>
    <property type="match status" value="1"/>
</dbReference>
<evidence type="ECO:0000256" key="1">
    <source>
        <dbReference type="ARBA" id="ARBA00004571"/>
    </source>
</evidence>
<keyword evidence="13" id="KW-1185">Reference proteome</keyword>
<dbReference type="InterPro" id="IPR036942">
    <property type="entry name" value="Beta-barrel_TonB_sf"/>
</dbReference>
<protein>
    <submittedName>
        <fullName evidence="12">Ligand-gated channel</fullName>
    </submittedName>
</protein>
<dbReference type="InterPro" id="IPR037066">
    <property type="entry name" value="Plug_dom_sf"/>
</dbReference>
<dbReference type="GO" id="GO:0033214">
    <property type="term" value="P:siderophore-iron import into cell"/>
    <property type="evidence" value="ECO:0007669"/>
    <property type="project" value="TreeGrafter"/>
</dbReference>
<dbReference type="EMBL" id="NXLX01000002">
    <property type="protein sequence ID" value="RDU74405.1"/>
    <property type="molecule type" value="Genomic_DNA"/>
</dbReference>
<keyword evidence="6 8" id="KW-0472">Membrane</keyword>
<comment type="subcellular location">
    <subcellularLocation>
        <location evidence="1 8">Cell outer membrane</location>
        <topology evidence="1 8">Multi-pass membrane protein</topology>
    </subcellularLocation>
</comment>
<dbReference type="Pfam" id="PF00593">
    <property type="entry name" value="TonB_dep_Rec_b-barrel"/>
    <property type="match status" value="1"/>
</dbReference>
<evidence type="ECO:0000256" key="4">
    <source>
        <dbReference type="ARBA" id="ARBA00022692"/>
    </source>
</evidence>
<dbReference type="AlphaFoldDB" id="A0A3D8JB66"/>
<dbReference type="OrthoDB" id="5389752at2"/>
<evidence type="ECO:0000256" key="7">
    <source>
        <dbReference type="ARBA" id="ARBA00023237"/>
    </source>
</evidence>